<dbReference type="Pfam" id="PF25534">
    <property type="entry name" value="DUF7918"/>
    <property type="match status" value="1"/>
</dbReference>
<sequence length="245" mass="26799">MAVITATINGPAALPGLAVNIVIEGEVATELDVPDHVHIGKPSNEKLPWTCHYIEAQAGKIYSISFFLSPPFKIPDEHDCVLFHAYIDEIYYASSLVQGSQLHNSRMGYKSEILAVPKNSDTVERPMFSNLRSNEESDSLTTKDDMKRITQMGKIIVNVATGELGKIDPHPPPPSDHANLSMEFSHKAIIQNGRGITHGSTQSPQSACESHTAENIGNEPTGISQNYNVDDRSNGRTYIDLTGED</sequence>
<dbReference type="Proteomes" id="UP000567885">
    <property type="component" value="Unassembled WGS sequence"/>
</dbReference>
<protein>
    <recommendedName>
        <fullName evidence="2">DUF7918 domain-containing protein</fullName>
    </recommendedName>
</protein>
<name>A0A8H5WGG4_FUSHE</name>
<keyword evidence="4" id="KW-1185">Reference proteome</keyword>
<dbReference type="PANTHER" id="PTHR36223">
    <property type="entry name" value="BETA-LACTAMASE-TYPE TRANSPEPTIDASE FOLD DOMAIN CONTAINING PROTEIN"/>
    <property type="match status" value="1"/>
</dbReference>
<dbReference type="PANTHER" id="PTHR36223:SF1">
    <property type="entry name" value="TRANSCRIPTION ELONGATION FACTOR EAF N-TERMINAL DOMAIN-CONTAINING PROTEIN"/>
    <property type="match status" value="1"/>
</dbReference>
<reference evidence="3 4" key="1">
    <citation type="submission" date="2020-05" db="EMBL/GenBank/DDBJ databases">
        <title>Identification and distribution of gene clusters putatively required for synthesis of sphingolipid metabolism inhibitors in phylogenetically diverse species of the filamentous fungus Fusarium.</title>
        <authorList>
            <person name="Kim H.-S."/>
            <person name="Busman M."/>
            <person name="Brown D.W."/>
            <person name="Divon H."/>
            <person name="Uhlig S."/>
            <person name="Proctor R.H."/>
        </authorList>
    </citation>
    <scope>NUCLEOTIDE SEQUENCE [LARGE SCALE GENOMIC DNA]</scope>
    <source>
        <strain evidence="3 4">NRRL 20693</strain>
    </source>
</reference>
<dbReference type="EMBL" id="JAAGWQ010000277">
    <property type="protein sequence ID" value="KAF5657590.1"/>
    <property type="molecule type" value="Genomic_DNA"/>
</dbReference>
<dbReference type="AlphaFoldDB" id="A0A8H5WGG4"/>
<organism evidence="3 4">
    <name type="scientific">Fusarium heterosporum</name>
    <dbReference type="NCBI Taxonomy" id="42747"/>
    <lineage>
        <taxon>Eukaryota</taxon>
        <taxon>Fungi</taxon>
        <taxon>Dikarya</taxon>
        <taxon>Ascomycota</taxon>
        <taxon>Pezizomycotina</taxon>
        <taxon>Sordariomycetes</taxon>
        <taxon>Hypocreomycetidae</taxon>
        <taxon>Hypocreales</taxon>
        <taxon>Nectriaceae</taxon>
        <taxon>Fusarium</taxon>
        <taxon>Fusarium heterosporum species complex</taxon>
    </lineage>
</organism>
<evidence type="ECO:0000256" key="1">
    <source>
        <dbReference type="SAM" id="MobiDB-lite"/>
    </source>
</evidence>
<accession>A0A8H5WGG4</accession>
<feature type="domain" description="DUF7918" evidence="2">
    <location>
        <begin position="16"/>
        <end position="213"/>
    </location>
</feature>
<dbReference type="OrthoDB" id="3364132at2759"/>
<comment type="caution">
    <text evidence="3">The sequence shown here is derived from an EMBL/GenBank/DDBJ whole genome shotgun (WGS) entry which is preliminary data.</text>
</comment>
<proteinExistence type="predicted"/>
<evidence type="ECO:0000259" key="2">
    <source>
        <dbReference type="Pfam" id="PF25534"/>
    </source>
</evidence>
<dbReference type="InterPro" id="IPR057678">
    <property type="entry name" value="DUF7918"/>
</dbReference>
<evidence type="ECO:0000313" key="4">
    <source>
        <dbReference type="Proteomes" id="UP000567885"/>
    </source>
</evidence>
<feature type="region of interest" description="Disordered" evidence="1">
    <location>
        <begin position="195"/>
        <end position="245"/>
    </location>
</feature>
<evidence type="ECO:0000313" key="3">
    <source>
        <dbReference type="EMBL" id="KAF5657590.1"/>
    </source>
</evidence>
<feature type="compositionally biased region" description="Polar residues" evidence="1">
    <location>
        <begin position="198"/>
        <end position="215"/>
    </location>
</feature>
<gene>
    <name evidence="3" type="ORF">FHETE_10349</name>
</gene>